<proteinExistence type="inferred from homology"/>
<dbReference type="InterPro" id="IPR015425">
    <property type="entry name" value="FH2_Formin"/>
</dbReference>
<evidence type="ECO:0000313" key="3">
    <source>
        <dbReference type="EMBL" id="CAB0004801.1"/>
    </source>
</evidence>
<dbReference type="GO" id="GO:0051015">
    <property type="term" value="F:actin filament binding"/>
    <property type="evidence" value="ECO:0007669"/>
    <property type="project" value="TreeGrafter"/>
</dbReference>
<dbReference type="GO" id="GO:0005856">
    <property type="term" value="C:cytoskeleton"/>
    <property type="evidence" value="ECO:0007669"/>
    <property type="project" value="TreeGrafter"/>
</dbReference>
<dbReference type="EMBL" id="CADCXU010015234">
    <property type="protein sequence ID" value="CAB0004801.1"/>
    <property type="molecule type" value="Genomic_DNA"/>
</dbReference>
<dbReference type="Pfam" id="PF02181">
    <property type="entry name" value="FH2"/>
    <property type="match status" value="1"/>
</dbReference>
<dbReference type="AlphaFoldDB" id="A0A6H5GQU6"/>
<reference evidence="3 4" key="1">
    <citation type="submission" date="2020-02" db="EMBL/GenBank/DDBJ databases">
        <authorList>
            <person name="Ferguson B K."/>
        </authorList>
    </citation>
    <scope>NUCLEOTIDE SEQUENCE [LARGE SCALE GENOMIC DNA]</scope>
</reference>
<evidence type="ECO:0000313" key="4">
    <source>
        <dbReference type="Proteomes" id="UP000479000"/>
    </source>
</evidence>
<keyword evidence="4" id="KW-1185">Reference proteome</keyword>
<comment type="similarity">
    <text evidence="1">Belongs to the formin homology family. Cappuccino subfamily.</text>
</comment>
<organism evidence="3 4">
    <name type="scientific">Nesidiocoris tenuis</name>
    <dbReference type="NCBI Taxonomy" id="355587"/>
    <lineage>
        <taxon>Eukaryota</taxon>
        <taxon>Metazoa</taxon>
        <taxon>Ecdysozoa</taxon>
        <taxon>Arthropoda</taxon>
        <taxon>Hexapoda</taxon>
        <taxon>Insecta</taxon>
        <taxon>Pterygota</taxon>
        <taxon>Neoptera</taxon>
        <taxon>Paraneoptera</taxon>
        <taxon>Hemiptera</taxon>
        <taxon>Heteroptera</taxon>
        <taxon>Panheteroptera</taxon>
        <taxon>Cimicomorpha</taxon>
        <taxon>Miridae</taxon>
        <taxon>Dicyphina</taxon>
        <taxon>Nesidiocoris</taxon>
    </lineage>
</organism>
<feature type="non-terminal residue" evidence="3">
    <location>
        <position position="1"/>
    </location>
</feature>
<dbReference type="InterPro" id="IPR042201">
    <property type="entry name" value="FH2_Formin_sf"/>
</dbReference>
<dbReference type="PANTHER" id="PTHR45920">
    <property type="entry name" value="FORMIN HOMOLOGY 2 DOMAIN CONTAINING, ISOFORM I"/>
    <property type="match status" value="1"/>
</dbReference>
<evidence type="ECO:0000259" key="2">
    <source>
        <dbReference type="PROSITE" id="PS51444"/>
    </source>
</evidence>
<dbReference type="Gene3D" id="1.20.58.2220">
    <property type="entry name" value="Formin, FH2 domain"/>
    <property type="match status" value="1"/>
</dbReference>
<protein>
    <recommendedName>
        <fullName evidence="2">FH2 domain-containing protein</fullName>
    </recommendedName>
</protein>
<dbReference type="PROSITE" id="PS51444">
    <property type="entry name" value="FH2"/>
    <property type="match status" value="1"/>
</dbReference>
<dbReference type="SUPFAM" id="SSF101447">
    <property type="entry name" value="Formin homology 2 domain (FH2 domain)"/>
    <property type="match status" value="1"/>
</dbReference>
<feature type="domain" description="FH2" evidence="2">
    <location>
        <begin position="1"/>
        <end position="103"/>
    </location>
</feature>
<dbReference type="GO" id="GO:0005737">
    <property type="term" value="C:cytoplasm"/>
    <property type="evidence" value="ECO:0007669"/>
    <property type="project" value="TreeGrafter"/>
</dbReference>
<dbReference type="GO" id="GO:0030866">
    <property type="term" value="P:cortical actin cytoskeleton organization"/>
    <property type="evidence" value="ECO:0007669"/>
    <property type="project" value="TreeGrafter"/>
</dbReference>
<sequence>RATDQELEAIKAAQQARPDLALDKPEQFLMELAEIPHFAERIACFMFQAEFSDSINSIANKLNNLKSICQVSISRLSIMLSLTVTPDPVISSKLSSSWSAVET</sequence>
<gene>
    <name evidence="3" type="ORF">NTEN_LOCUS10278</name>
</gene>
<name>A0A6H5GQU6_9HEMI</name>
<accession>A0A6H5GQU6</accession>
<dbReference type="PANTHER" id="PTHR45920:SF7">
    <property type="entry name" value="FORMIN-G"/>
    <property type="match status" value="1"/>
</dbReference>
<evidence type="ECO:0000256" key="1">
    <source>
        <dbReference type="ARBA" id="ARBA00005271"/>
    </source>
</evidence>
<dbReference type="OrthoDB" id="427644at2759"/>
<dbReference type="Proteomes" id="UP000479000">
    <property type="component" value="Unassembled WGS sequence"/>
</dbReference>